<dbReference type="InterPro" id="IPR036615">
    <property type="entry name" value="Mur_ligase_C_dom_sf"/>
</dbReference>
<feature type="active site" description="Proton acceptor; specific for D-alanine" evidence="5">
    <location>
        <position position="494"/>
    </location>
</feature>
<feature type="active site" description="Proton acceptor; specific for L-alanine" evidence="5">
    <location>
        <position position="718"/>
    </location>
</feature>
<dbReference type="InterPro" id="IPR035911">
    <property type="entry name" value="MurE/MurF_N"/>
</dbReference>
<evidence type="ECO:0000259" key="8">
    <source>
        <dbReference type="SMART" id="SM01005"/>
    </source>
</evidence>
<dbReference type="InterPro" id="IPR001608">
    <property type="entry name" value="Ala_racemase_N"/>
</dbReference>
<evidence type="ECO:0000256" key="1">
    <source>
        <dbReference type="ARBA" id="ARBA00000316"/>
    </source>
</evidence>
<evidence type="ECO:0000256" key="5">
    <source>
        <dbReference type="HAMAP-Rule" id="MF_01201"/>
    </source>
</evidence>
<dbReference type="GO" id="GO:0005829">
    <property type="term" value="C:cytosol"/>
    <property type="evidence" value="ECO:0007669"/>
    <property type="project" value="TreeGrafter"/>
</dbReference>
<dbReference type="GO" id="GO:0030632">
    <property type="term" value="P:D-alanine biosynthetic process"/>
    <property type="evidence" value="ECO:0007669"/>
    <property type="project" value="UniProtKB-UniRule"/>
</dbReference>
<dbReference type="NCBIfam" id="NF008897">
    <property type="entry name" value="PRK11930.1"/>
    <property type="match status" value="1"/>
</dbReference>
<sequence>MFLFSELCRHLSPREARIVSDNEIVYLLTDSRTLSDPATTLFFAIRTASGDGHLYIRDLYDRGVRNFVISDLSEDLTEKMPEANWMRVAHPLDSLQRIAALRRSMFDIPVIGITGSNGKTIVKEFLYQLLRKDYRIVRSPRSYNSQIGVPLSVWQMTEEHTLGIFEAGISQMGEMERLEGIIRPSYGIITNIGGAHQENFPDIKTKLEEKLRLFLHCHTIVYNGDSEEIAAAISSSGLARAGVSWSRTNPEAHLYICRLESKDNRTEIDFRCLGKDYSLVLPFTDAASIEDMIHCITLISVLCPEVLSARKRFAGLEPVEMRMEVKAGDHGNTIINDVYSNDVYSLTLALDFQRRRTAETSLKKVLILSDILQSGMPPEELYRHVAAQLQVYALDFFVGIGEEIASNRTCFAGMSAVFFKDVATFLASGEIEHLSDSCILLKGARKYRFEQITERLVQQVHETALRINLSAITHNLNFYRNLVPSGTKTICMVKAQGYGVGSYELVKTLQEHRVDYIAVAVADEGKELRERGINMPIVVMNPQRNAFQTLIDYGLEPEIYSFALLASFSDAVVRNGLTGYPVHIKIDTGMHRLGFLPSEMTQLGEILVKDAGLSIRSVFTHLAGADDPDLDDFTRSQLLSFDTVFASLSSSLGYIPLRHVLNTAGVERFADYRADMIRLGIGLYGVTASGVQGLRPVATLMTTILQIKDISSGDTVGYGRRGRVQQPSRIAIIPIGYADGLDRRLSCGVGEVLVRGHRCPIVGNVCMDICMIDVTGVPAEEGDPVIIFGEELPIEEVARKMNTIPYEVLTGISPRVRRVYFQE</sequence>
<proteinExistence type="inferred from homology"/>
<comment type="pathway">
    <text evidence="5">Amino-acid biosynthesis; D-alanine biosynthesis; D-alanine from L-alanine: step 1/1.</text>
</comment>
<dbReference type="SMART" id="SM01005">
    <property type="entry name" value="Ala_racemase_C"/>
    <property type="match status" value="1"/>
</dbReference>
<dbReference type="PANTHER" id="PTHR30511:SF0">
    <property type="entry name" value="ALANINE RACEMASE, CATABOLIC-RELATED"/>
    <property type="match status" value="1"/>
</dbReference>
<keyword evidence="10" id="KW-1185">Reference proteome</keyword>
<dbReference type="Gene3D" id="3.40.1390.10">
    <property type="entry name" value="MurE/MurF, N-terminal domain"/>
    <property type="match status" value="1"/>
</dbReference>
<dbReference type="InterPro" id="IPR009006">
    <property type="entry name" value="Ala_racemase/Decarboxylase_C"/>
</dbReference>
<comment type="function">
    <text evidence="5">Catalyzes the interconversion of L-alanine and D-alanine. May also act on other amino acids.</text>
</comment>
<evidence type="ECO:0000313" key="10">
    <source>
        <dbReference type="Proteomes" id="UP000030146"/>
    </source>
</evidence>
<feature type="binding site" evidence="5 7">
    <location>
        <position position="767"/>
    </location>
    <ligand>
        <name>substrate</name>
    </ligand>
</feature>
<dbReference type="PANTHER" id="PTHR30511">
    <property type="entry name" value="ALANINE RACEMASE"/>
    <property type="match status" value="1"/>
</dbReference>
<feature type="modified residue" description="N6-(pyridoxal phosphate)lysine" evidence="5 6">
    <location>
        <position position="494"/>
    </location>
</feature>
<dbReference type="HAMAP" id="MF_01201">
    <property type="entry name" value="Ala_racemase"/>
    <property type="match status" value="1"/>
</dbReference>
<dbReference type="Gene3D" id="2.40.37.10">
    <property type="entry name" value="Lyase, Ornithine Decarboxylase, Chain A, domain 1"/>
    <property type="match status" value="1"/>
</dbReference>
<dbReference type="InterPro" id="IPR000821">
    <property type="entry name" value="Ala_racemase"/>
</dbReference>
<gene>
    <name evidence="9" type="ORF">HR15_10160</name>
</gene>
<comment type="similarity">
    <text evidence="5">Belongs to the alanine racemase family.</text>
</comment>
<dbReference type="SUPFAM" id="SSF53244">
    <property type="entry name" value="MurD-like peptide ligases, peptide-binding domain"/>
    <property type="match status" value="1"/>
</dbReference>
<dbReference type="Pfam" id="PF01168">
    <property type="entry name" value="Ala_racemase_N"/>
    <property type="match status" value="1"/>
</dbReference>
<dbReference type="NCBIfam" id="TIGR00492">
    <property type="entry name" value="alr"/>
    <property type="match status" value="1"/>
</dbReference>
<evidence type="ECO:0000256" key="7">
    <source>
        <dbReference type="PIRSR" id="PIRSR600821-52"/>
    </source>
</evidence>
<organism evidence="9 10">
    <name type="scientific">Porphyromonas gulae</name>
    <dbReference type="NCBI Taxonomy" id="111105"/>
    <lineage>
        <taxon>Bacteria</taxon>
        <taxon>Pseudomonadati</taxon>
        <taxon>Bacteroidota</taxon>
        <taxon>Bacteroidia</taxon>
        <taxon>Bacteroidales</taxon>
        <taxon>Porphyromonadaceae</taxon>
        <taxon>Porphyromonas</taxon>
    </lineage>
</organism>
<dbReference type="InterPro" id="IPR029066">
    <property type="entry name" value="PLP-binding_barrel"/>
</dbReference>
<dbReference type="SUPFAM" id="SSF53623">
    <property type="entry name" value="MurD-like peptide ligases, catalytic domain"/>
    <property type="match status" value="1"/>
</dbReference>
<dbReference type="Proteomes" id="UP000030146">
    <property type="component" value="Unassembled WGS sequence"/>
</dbReference>
<dbReference type="SUPFAM" id="SSF50621">
    <property type="entry name" value="Alanine racemase C-terminal domain-like"/>
    <property type="match status" value="1"/>
</dbReference>
<feature type="binding site" evidence="5 7">
    <location>
        <position position="592"/>
    </location>
    <ligand>
        <name>substrate</name>
    </ligand>
</feature>
<dbReference type="GO" id="GO:0016881">
    <property type="term" value="F:acid-amino acid ligase activity"/>
    <property type="evidence" value="ECO:0007669"/>
    <property type="project" value="InterPro"/>
</dbReference>
<evidence type="ECO:0000313" key="9">
    <source>
        <dbReference type="EMBL" id="KGN84987.1"/>
    </source>
</evidence>
<dbReference type="EC" id="5.1.1.1" evidence="5"/>
<dbReference type="AlphaFoldDB" id="A0A0A2EQL0"/>
<dbReference type="Gene3D" id="3.20.20.10">
    <property type="entry name" value="Alanine racemase"/>
    <property type="match status" value="1"/>
</dbReference>
<keyword evidence="4 5" id="KW-0413">Isomerase</keyword>
<keyword evidence="3 5" id="KW-0663">Pyridoxal phosphate</keyword>
<dbReference type="EMBL" id="JRAK01000136">
    <property type="protein sequence ID" value="KGN84987.1"/>
    <property type="molecule type" value="Genomic_DNA"/>
</dbReference>
<dbReference type="FunFam" id="3.20.20.10:FF:000002">
    <property type="entry name" value="Alanine racemase"/>
    <property type="match status" value="1"/>
</dbReference>
<accession>A0A0A2EQL0</accession>
<name>A0A0A2EQL0_9PORP</name>
<protein>
    <recommendedName>
        <fullName evidence="5">Alanine racemase</fullName>
        <ecNumber evidence="5">5.1.1.1</ecNumber>
    </recommendedName>
</protein>
<dbReference type="GO" id="GO:0005524">
    <property type="term" value="F:ATP binding"/>
    <property type="evidence" value="ECO:0007669"/>
    <property type="project" value="InterPro"/>
</dbReference>
<dbReference type="Gene3D" id="3.40.1190.10">
    <property type="entry name" value="Mur-like, catalytic domain"/>
    <property type="match status" value="1"/>
</dbReference>
<comment type="catalytic activity">
    <reaction evidence="1 5">
        <text>L-alanine = D-alanine</text>
        <dbReference type="Rhea" id="RHEA:20249"/>
        <dbReference type="ChEBI" id="CHEBI:57416"/>
        <dbReference type="ChEBI" id="CHEBI:57972"/>
        <dbReference type="EC" id="5.1.1.1"/>
    </reaction>
</comment>
<dbReference type="Pfam" id="PF08245">
    <property type="entry name" value="Mur_ligase_M"/>
    <property type="match status" value="1"/>
</dbReference>
<dbReference type="InterPro" id="IPR036565">
    <property type="entry name" value="Mur-like_cat_sf"/>
</dbReference>
<dbReference type="UniPathway" id="UPA00042">
    <property type="reaction ID" value="UER00497"/>
</dbReference>
<comment type="caution">
    <text evidence="9">The sequence shown here is derived from an EMBL/GenBank/DDBJ whole genome shotgun (WGS) entry which is preliminary data.</text>
</comment>
<dbReference type="SUPFAM" id="SSF51419">
    <property type="entry name" value="PLP-binding barrel"/>
    <property type="match status" value="1"/>
</dbReference>
<dbReference type="CDD" id="cd00430">
    <property type="entry name" value="PLPDE_III_AR"/>
    <property type="match status" value="1"/>
</dbReference>
<dbReference type="GO" id="GO:0030170">
    <property type="term" value="F:pyridoxal phosphate binding"/>
    <property type="evidence" value="ECO:0007669"/>
    <property type="project" value="UniProtKB-UniRule"/>
</dbReference>
<evidence type="ECO:0000256" key="3">
    <source>
        <dbReference type="ARBA" id="ARBA00022898"/>
    </source>
</evidence>
<evidence type="ECO:0000256" key="6">
    <source>
        <dbReference type="PIRSR" id="PIRSR600821-50"/>
    </source>
</evidence>
<dbReference type="RefSeq" id="WP_018964895.1">
    <property type="nucleotide sequence ID" value="NZ_JQJE01000008.1"/>
</dbReference>
<feature type="domain" description="Alanine racemase C-terminal" evidence="8">
    <location>
        <begin position="697"/>
        <end position="821"/>
    </location>
</feature>
<keyword evidence="9" id="KW-0436">Ligase</keyword>
<evidence type="ECO:0000256" key="2">
    <source>
        <dbReference type="ARBA" id="ARBA00001933"/>
    </source>
</evidence>
<dbReference type="Gene3D" id="3.90.190.20">
    <property type="entry name" value="Mur ligase, C-terminal domain"/>
    <property type="match status" value="1"/>
</dbReference>
<reference evidence="9 10" key="1">
    <citation type="submission" date="2014-08" db="EMBL/GenBank/DDBJ databases">
        <title>Porphyromonas gulae strain:COT-052_OH3439 Genome sequencing.</title>
        <authorList>
            <person name="Wallis C."/>
            <person name="Deusch O."/>
            <person name="O'Flynn C."/>
            <person name="Davis I."/>
            <person name="Jospin G."/>
            <person name="Darling A.E."/>
            <person name="Coil D.A."/>
            <person name="Alexiev A."/>
            <person name="Horsfall A."/>
            <person name="Kirkwood N."/>
            <person name="Harris S."/>
            <person name="Eisen J.A."/>
        </authorList>
    </citation>
    <scope>NUCLEOTIDE SEQUENCE [LARGE SCALE GENOMIC DNA]</scope>
    <source>
        <strain evidence="10">COT-052 OH3439</strain>
    </source>
</reference>
<evidence type="ECO:0000256" key="4">
    <source>
        <dbReference type="ARBA" id="ARBA00023235"/>
    </source>
</evidence>
<dbReference type="InterPro" id="IPR011079">
    <property type="entry name" value="Ala_racemase_C"/>
</dbReference>
<dbReference type="Pfam" id="PF00842">
    <property type="entry name" value="Ala_racemase_C"/>
    <property type="match status" value="1"/>
</dbReference>
<dbReference type="InterPro" id="IPR013221">
    <property type="entry name" value="Mur_ligase_cen"/>
</dbReference>
<dbReference type="PRINTS" id="PR00992">
    <property type="entry name" value="ALARACEMASE"/>
</dbReference>
<comment type="cofactor">
    <cofactor evidence="2 5 6">
        <name>pyridoxal 5'-phosphate</name>
        <dbReference type="ChEBI" id="CHEBI:597326"/>
    </cofactor>
</comment>
<dbReference type="GO" id="GO:0008784">
    <property type="term" value="F:alanine racemase activity"/>
    <property type="evidence" value="ECO:0007669"/>
    <property type="project" value="UniProtKB-UniRule"/>
</dbReference>
<dbReference type="SUPFAM" id="SSF63418">
    <property type="entry name" value="MurE/MurF N-terminal domain"/>
    <property type="match status" value="1"/>
</dbReference>